<proteinExistence type="predicted"/>
<dbReference type="HOGENOM" id="CLU_1950090_0_0_1"/>
<evidence type="ECO:0000313" key="2">
    <source>
        <dbReference type="Proteomes" id="UP000053989"/>
    </source>
</evidence>
<accession>A0A0C3ENH7</accession>
<gene>
    <name evidence="1" type="ORF">SCLCIDRAFT_701635</name>
</gene>
<name>A0A0C3ENH7_9AGAM</name>
<dbReference type="AlphaFoldDB" id="A0A0C3ENH7"/>
<reference evidence="2" key="2">
    <citation type="submission" date="2015-01" db="EMBL/GenBank/DDBJ databases">
        <title>Evolutionary Origins and Diversification of the Mycorrhizal Mutualists.</title>
        <authorList>
            <consortium name="DOE Joint Genome Institute"/>
            <consortium name="Mycorrhizal Genomics Consortium"/>
            <person name="Kohler A."/>
            <person name="Kuo A."/>
            <person name="Nagy L.G."/>
            <person name="Floudas D."/>
            <person name="Copeland A."/>
            <person name="Barry K.W."/>
            <person name="Cichocki N."/>
            <person name="Veneault-Fourrey C."/>
            <person name="LaButti K."/>
            <person name="Lindquist E.A."/>
            <person name="Lipzen A."/>
            <person name="Lundell T."/>
            <person name="Morin E."/>
            <person name="Murat C."/>
            <person name="Riley R."/>
            <person name="Ohm R."/>
            <person name="Sun H."/>
            <person name="Tunlid A."/>
            <person name="Henrissat B."/>
            <person name="Grigoriev I.V."/>
            <person name="Hibbett D.S."/>
            <person name="Martin F."/>
        </authorList>
    </citation>
    <scope>NUCLEOTIDE SEQUENCE [LARGE SCALE GENOMIC DNA]</scope>
    <source>
        <strain evidence="2">Foug A</strain>
    </source>
</reference>
<dbReference type="InParanoid" id="A0A0C3ENH7"/>
<dbReference type="Proteomes" id="UP000053989">
    <property type="component" value="Unassembled WGS sequence"/>
</dbReference>
<evidence type="ECO:0000313" key="1">
    <source>
        <dbReference type="EMBL" id="KIM69421.1"/>
    </source>
</evidence>
<organism evidence="1 2">
    <name type="scientific">Scleroderma citrinum Foug A</name>
    <dbReference type="NCBI Taxonomy" id="1036808"/>
    <lineage>
        <taxon>Eukaryota</taxon>
        <taxon>Fungi</taxon>
        <taxon>Dikarya</taxon>
        <taxon>Basidiomycota</taxon>
        <taxon>Agaricomycotina</taxon>
        <taxon>Agaricomycetes</taxon>
        <taxon>Agaricomycetidae</taxon>
        <taxon>Boletales</taxon>
        <taxon>Sclerodermatineae</taxon>
        <taxon>Sclerodermataceae</taxon>
        <taxon>Scleroderma</taxon>
    </lineage>
</organism>
<protein>
    <submittedName>
        <fullName evidence="1">Uncharacterized protein</fullName>
    </submittedName>
</protein>
<dbReference type="EMBL" id="KN822006">
    <property type="protein sequence ID" value="KIM69421.1"/>
    <property type="molecule type" value="Genomic_DNA"/>
</dbReference>
<reference evidence="1 2" key="1">
    <citation type="submission" date="2014-04" db="EMBL/GenBank/DDBJ databases">
        <authorList>
            <consortium name="DOE Joint Genome Institute"/>
            <person name="Kuo A."/>
            <person name="Kohler A."/>
            <person name="Nagy L.G."/>
            <person name="Floudas D."/>
            <person name="Copeland A."/>
            <person name="Barry K.W."/>
            <person name="Cichocki N."/>
            <person name="Veneault-Fourrey C."/>
            <person name="LaButti K."/>
            <person name="Lindquist E.A."/>
            <person name="Lipzen A."/>
            <person name="Lundell T."/>
            <person name="Morin E."/>
            <person name="Murat C."/>
            <person name="Sun H."/>
            <person name="Tunlid A."/>
            <person name="Henrissat B."/>
            <person name="Grigoriev I.V."/>
            <person name="Hibbett D.S."/>
            <person name="Martin F."/>
            <person name="Nordberg H.P."/>
            <person name="Cantor M.N."/>
            <person name="Hua S.X."/>
        </authorList>
    </citation>
    <scope>NUCLEOTIDE SEQUENCE [LARGE SCALE GENOMIC DNA]</scope>
    <source>
        <strain evidence="1 2">Foug A</strain>
    </source>
</reference>
<keyword evidence="2" id="KW-1185">Reference proteome</keyword>
<sequence>MGFFSPMSSGRFSFSGSFLMQPSSPRYLALAVIGGPRVRTSAAETWVSIHASITCWTPRRTKETYRSSVSTRGRNYRPFGRAFCGKISPEILSSIDNMMKAVVFTVRQSPIPTSVKRQDVLELAASTKR</sequence>